<evidence type="ECO:0000256" key="1">
    <source>
        <dbReference type="SAM" id="MobiDB-lite"/>
    </source>
</evidence>
<comment type="caution">
    <text evidence="2">The sequence shown here is derived from an EMBL/GenBank/DDBJ whole genome shotgun (WGS) entry which is preliminary data.</text>
</comment>
<feature type="region of interest" description="Disordered" evidence="1">
    <location>
        <begin position="40"/>
        <end position="65"/>
    </location>
</feature>
<proteinExistence type="predicted"/>
<reference evidence="2 3" key="1">
    <citation type="submission" date="2021-06" db="EMBL/GenBank/DDBJ databases">
        <authorList>
            <person name="Sun Q."/>
            <person name="Li D."/>
        </authorList>
    </citation>
    <scope>NUCLEOTIDE SEQUENCE [LARGE SCALE GENOMIC DNA]</scope>
    <source>
        <strain evidence="2 3">MSJd-7</strain>
    </source>
</reference>
<evidence type="ECO:0000313" key="3">
    <source>
        <dbReference type="Proteomes" id="UP000783588"/>
    </source>
</evidence>
<accession>A0ABS6EUW5</accession>
<feature type="region of interest" description="Disordered" evidence="1">
    <location>
        <begin position="1"/>
        <end position="27"/>
    </location>
</feature>
<protein>
    <submittedName>
        <fullName evidence="2">Uncharacterized protein</fullName>
    </submittedName>
</protein>
<dbReference type="EMBL" id="JAHLQI010000010">
    <property type="protein sequence ID" value="MBU5491494.1"/>
    <property type="molecule type" value="Genomic_DNA"/>
</dbReference>
<feature type="compositionally biased region" description="Basic and acidic residues" evidence="1">
    <location>
        <begin position="8"/>
        <end position="25"/>
    </location>
</feature>
<gene>
    <name evidence="2" type="ORF">KQI75_12865</name>
</gene>
<keyword evidence="3" id="KW-1185">Reference proteome</keyword>
<name>A0ABS6EUW5_9FIRM</name>
<dbReference type="RefSeq" id="WP_216471239.1">
    <property type="nucleotide sequence ID" value="NZ_JAHLQI010000010.1"/>
</dbReference>
<evidence type="ECO:0000313" key="2">
    <source>
        <dbReference type="EMBL" id="MBU5491494.1"/>
    </source>
</evidence>
<dbReference type="Proteomes" id="UP000783588">
    <property type="component" value="Unassembled WGS sequence"/>
</dbReference>
<organism evidence="2 3">
    <name type="scientific">Butyricicoccus intestinisimiae</name>
    <dbReference type="NCBI Taxonomy" id="2841509"/>
    <lineage>
        <taxon>Bacteria</taxon>
        <taxon>Bacillati</taxon>
        <taxon>Bacillota</taxon>
        <taxon>Clostridia</taxon>
        <taxon>Eubacteriales</taxon>
        <taxon>Butyricicoccaceae</taxon>
        <taxon>Butyricicoccus</taxon>
    </lineage>
</organism>
<sequence length="65" mass="7405">MLDGGKLSGKEAHEEHKHMQNEKDTIAVQTKNDAYEAFKDRISMPGKPQKLTAEEINNLRKQGRI</sequence>